<name>A0ABN4TBK2_9BURK</name>
<proteinExistence type="predicted"/>
<feature type="transmembrane region" description="Helical" evidence="1">
    <location>
        <begin position="12"/>
        <end position="29"/>
    </location>
</feature>
<sequence>MHANVGTIDRAVRIIAGLLLIGLAATGKIGPWGWIGVVPLLTGIVRVCPAYSLLGIRTCQAPKAGTPD</sequence>
<evidence type="ECO:0000313" key="3">
    <source>
        <dbReference type="EMBL" id="AOZ04484.1"/>
    </source>
</evidence>
<accession>A0ABN4TBK2</accession>
<protein>
    <recommendedName>
        <fullName evidence="2">Inner membrane protein YgaP-like transmembrane domain-containing protein</fullName>
    </recommendedName>
</protein>
<keyword evidence="1" id="KW-1133">Transmembrane helix</keyword>
<dbReference type="Proteomes" id="UP000177515">
    <property type="component" value="Chromosome 1"/>
</dbReference>
<dbReference type="RefSeq" id="WP_071068412.1">
    <property type="nucleotide sequence ID" value="NZ_CP017754.1"/>
</dbReference>
<gene>
    <name evidence="3" type="ORF">BKK80_00495</name>
</gene>
<feature type="domain" description="Inner membrane protein YgaP-like transmembrane" evidence="2">
    <location>
        <begin position="1"/>
        <end position="61"/>
    </location>
</feature>
<evidence type="ECO:0000256" key="1">
    <source>
        <dbReference type="SAM" id="Phobius"/>
    </source>
</evidence>
<keyword evidence="1" id="KW-0812">Transmembrane</keyword>
<dbReference type="InterPro" id="IPR021309">
    <property type="entry name" value="YgaP-like_TM"/>
</dbReference>
<dbReference type="EMBL" id="CP017754">
    <property type="protein sequence ID" value="AOZ04484.1"/>
    <property type="molecule type" value="Genomic_DNA"/>
</dbReference>
<keyword evidence="1" id="KW-0472">Membrane</keyword>
<organism evidence="3 4">
    <name type="scientific">Cupriavidus malaysiensis</name>
    <dbReference type="NCBI Taxonomy" id="367825"/>
    <lineage>
        <taxon>Bacteria</taxon>
        <taxon>Pseudomonadati</taxon>
        <taxon>Pseudomonadota</taxon>
        <taxon>Betaproteobacteria</taxon>
        <taxon>Burkholderiales</taxon>
        <taxon>Burkholderiaceae</taxon>
        <taxon>Cupriavidus</taxon>
    </lineage>
</organism>
<dbReference type="Pfam" id="PF11127">
    <property type="entry name" value="YgaP-like_TM"/>
    <property type="match status" value="1"/>
</dbReference>
<keyword evidence="4" id="KW-1185">Reference proteome</keyword>
<evidence type="ECO:0000313" key="4">
    <source>
        <dbReference type="Proteomes" id="UP000177515"/>
    </source>
</evidence>
<reference evidence="3 4" key="1">
    <citation type="submission" date="2016-10" db="EMBL/GenBank/DDBJ databases">
        <title>Complete genome sequences of three Cupriavidus strains isolated from various Malaysian environments.</title>
        <authorList>
            <person name="Abdullah A.A.-A."/>
            <person name="Shafie N.A.H."/>
            <person name="Lau N.S."/>
        </authorList>
    </citation>
    <scope>NUCLEOTIDE SEQUENCE [LARGE SCALE GENOMIC DNA]</scope>
    <source>
        <strain evidence="3 4">USMAA1020</strain>
    </source>
</reference>
<evidence type="ECO:0000259" key="2">
    <source>
        <dbReference type="Pfam" id="PF11127"/>
    </source>
</evidence>